<feature type="domain" description="RNA polymerase sigma factor 70 region 4 type 2" evidence="6">
    <location>
        <begin position="119"/>
        <end position="169"/>
    </location>
</feature>
<dbReference type="InterPro" id="IPR013324">
    <property type="entry name" value="RNA_pol_sigma_r3/r4-like"/>
</dbReference>
<keyword evidence="2" id="KW-0805">Transcription regulation</keyword>
<proteinExistence type="inferred from homology"/>
<dbReference type="PANTHER" id="PTHR43133">
    <property type="entry name" value="RNA POLYMERASE ECF-TYPE SIGMA FACTO"/>
    <property type="match status" value="1"/>
</dbReference>
<keyword evidence="8" id="KW-1185">Reference proteome</keyword>
<dbReference type="RefSeq" id="WP_113885910.1">
    <property type="nucleotide sequence ID" value="NZ_QNSF01000058.1"/>
</dbReference>
<dbReference type="OrthoDB" id="9794508at2"/>
<name>A0A366JBW8_CYTFI</name>
<keyword evidence="3" id="KW-0731">Sigma factor</keyword>
<comment type="similarity">
    <text evidence="1">Belongs to the sigma-70 factor family. ECF subfamily.</text>
</comment>
<dbReference type="PANTHER" id="PTHR43133:SF60">
    <property type="entry name" value="RNA POLYMERASE SIGMA FACTOR SIGV"/>
    <property type="match status" value="1"/>
</dbReference>
<dbReference type="Gene3D" id="1.10.1740.10">
    <property type="match status" value="1"/>
</dbReference>
<evidence type="ECO:0000259" key="6">
    <source>
        <dbReference type="Pfam" id="PF08281"/>
    </source>
</evidence>
<dbReference type="Proteomes" id="UP000252731">
    <property type="component" value="Unassembled WGS sequence"/>
</dbReference>
<sequence>MNNLIPEKEFSNEELITSLIESYWVSVKKLAFTYVKDWVLAEDITQEVFIKCYKKLDQFRGESSYKTWLYRVTVNRCKDEYKSKWFKTLWIFEDIKDKVGENIVSAEISYLKNYEETVISELVLTLPVKYREVIILYYYEEFSLEEIQNLLGLNINTIKTRLRRGKMKLKKVYERNGD</sequence>
<dbReference type="Gene3D" id="1.10.10.10">
    <property type="entry name" value="Winged helix-like DNA-binding domain superfamily/Winged helix DNA-binding domain"/>
    <property type="match status" value="1"/>
</dbReference>
<keyword evidence="4" id="KW-0804">Transcription</keyword>
<evidence type="ECO:0000313" key="7">
    <source>
        <dbReference type="EMBL" id="RBP84463.1"/>
    </source>
</evidence>
<dbReference type="InterPro" id="IPR007627">
    <property type="entry name" value="RNA_pol_sigma70_r2"/>
</dbReference>
<feature type="domain" description="RNA polymerase sigma-70 region 2" evidence="5">
    <location>
        <begin position="19"/>
        <end position="85"/>
    </location>
</feature>
<dbReference type="SUPFAM" id="SSF88659">
    <property type="entry name" value="Sigma3 and sigma4 domains of RNA polymerase sigma factors"/>
    <property type="match status" value="1"/>
</dbReference>
<dbReference type="InterPro" id="IPR014284">
    <property type="entry name" value="RNA_pol_sigma-70_dom"/>
</dbReference>
<dbReference type="Pfam" id="PF08281">
    <property type="entry name" value="Sigma70_r4_2"/>
    <property type="match status" value="1"/>
</dbReference>
<evidence type="ECO:0000259" key="5">
    <source>
        <dbReference type="Pfam" id="PF04542"/>
    </source>
</evidence>
<comment type="caution">
    <text evidence="7">The sequence shown here is derived from an EMBL/GenBank/DDBJ whole genome shotgun (WGS) entry which is preliminary data.</text>
</comment>
<dbReference type="GO" id="GO:0016987">
    <property type="term" value="F:sigma factor activity"/>
    <property type="evidence" value="ECO:0007669"/>
    <property type="project" value="UniProtKB-KW"/>
</dbReference>
<evidence type="ECO:0000256" key="1">
    <source>
        <dbReference type="ARBA" id="ARBA00010641"/>
    </source>
</evidence>
<evidence type="ECO:0000313" key="8">
    <source>
        <dbReference type="Proteomes" id="UP000252731"/>
    </source>
</evidence>
<dbReference type="GO" id="GO:0006352">
    <property type="term" value="P:DNA-templated transcription initiation"/>
    <property type="evidence" value="ECO:0007669"/>
    <property type="project" value="InterPro"/>
</dbReference>
<protein>
    <submittedName>
        <fullName evidence="7">RNA polymerase sigma-70 factor (ECF subfamily)</fullName>
    </submittedName>
</protein>
<evidence type="ECO:0000256" key="3">
    <source>
        <dbReference type="ARBA" id="ARBA00023082"/>
    </source>
</evidence>
<dbReference type="AlphaFoldDB" id="A0A366JBW8"/>
<evidence type="ECO:0000256" key="4">
    <source>
        <dbReference type="ARBA" id="ARBA00023163"/>
    </source>
</evidence>
<dbReference type="Pfam" id="PF04542">
    <property type="entry name" value="Sigma70_r2"/>
    <property type="match status" value="1"/>
</dbReference>
<gene>
    <name evidence="7" type="ORF">DFO70_1582</name>
</gene>
<dbReference type="SUPFAM" id="SSF88946">
    <property type="entry name" value="Sigma2 domain of RNA polymerase sigma factors"/>
    <property type="match status" value="1"/>
</dbReference>
<accession>A0A366JBW8</accession>
<dbReference type="InterPro" id="IPR013325">
    <property type="entry name" value="RNA_pol_sigma_r2"/>
</dbReference>
<dbReference type="EMBL" id="QNSF01000058">
    <property type="protein sequence ID" value="RBP84463.1"/>
    <property type="molecule type" value="Genomic_DNA"/>
</dbReference>
<dbReference type="InterPro" id="IPR013249">
    <property type="entry name" value="RNA_pol_sigma70_r4_t2"/>
</dbReference>
<organism evidence="7 8">
    <name type="scientific">Cytobacillus firmus</name>
    <name type="common">Bacillus firmus</name>
    <dbReference type="NCBI Taxonomy" id="1399"/>
    <lineage>
        <taxon>Bacteria</taxon>
        <taxon>Bacillati</taxon>
        <taxon>Bacillota</taxon>
        <taxon>Bacilli</taxon>
        <taxon>Bacillales</taxon>
        <taxon>Bacillaceae</taxon>
        <taxon>Cytobacillus</taxon>
    </lineage>
</organism>
<dbReference type="GO" id="GO:0003677">
    <property type="term" value="F:DNA binding"/>
    <property type="evidence" value="ECO:0007669"/>
    <property type="project" value="InterPro"/>
</dbReference>
<evidence type="ECO:0000256" key="2">
    <source>
        <dbReference type="ARBA" id="ARBA00023015"/>
    </source>
</evidence>
<dbReference type="InterPro" id="IPR039425">
    <property type="entry name" value="RNA_pol_sigma-70-like"/>
</dbReference>
<dbReference type="NCBIfam" id="TIGR02937">
    <property type="entry name" value="sigma70-ECF"/>
    <property type="match status" value="1"/>
</dbReference>
<reference evidence="7 8" key="1">
    <citation type="submission" date="2018-06" db="EMBL/GenBank/DDBJ databases">
        <title>Freshwater and sediment microbial communities from various areas in North America, analyzing microbe dynamics in response to fracking.</title>
        <authorList>
            <person name="Lamendella R."/>
        </authorList>
    </citation>
    <scope>NUCLEOTIDE SEQUENCE [LARGE SCALE GENOMIC DNA]</scope>
    <source>
        <strain evidence="7 8">14_TX</strain>
    </source>
</reference>
<dbReference type="InterPro" id="IPR036388">
    <property type="entry name" value="WH-like_DNA-bd_sf"/>
</dbReference>
<dbReference type="CDD" id="cd06171">
    <property type="entry name" value="Sigma70_r4"/>
    <property type="match status" value="1"/>
</dbReference>